<evidence type="ECO:0000259" key="1">
    <source>
        <dbReference type="Pfam" id="PF00535"/>
    </source>
</evidence>
<dbReference type="CDD" id="cd00761">
    <property type="entry name" value="Glyco_tranf_GTA_type"/>
    <property type="match status" value="1"/>
</dbReference>
<dbReference type="Gene3D" id="3.90.550.10">
    <property type="entry name" value="Spore Coat Polysaccharide Biosynthesis Protein SpsA, Chain A"/>
    <property type="match status" value="1"/>
</dbReference>
<feature type="non-terminal residue" evidence="2">
    <location>
        <position position="59"/>
    </location>
</feature>
<evidence type="ECO:0000313" key="3">
    <source>
        <dbReference type="Proteomes" id="UP000283817"/>
    </source>
</evidence>
<accession>A0A444HGQ6</accession>
<reference evidence="2 3" key="1">
    <citation type="submission" date="2019-01" db="EMBL/GenBank/DDBJ databases">
        <title>RHIZO-ID as a novel technology for direct rhizobia identification.</title>
        <authorList>
            <person name="De Meyer S.E."/>
        </authorList>
    </citation>
    <scope>NUCLEOTIDE SEQUENCE [LARGE SCALE GENOMIC DNA]</scope>
    <source>
        <strain evidence="2 3">WSM448</strain>
    </source>
</reference>
<comment type="caution">
    <text evidence="2">The sequence shown here is derived from an EMBL/GenBank/DDBJ whole genome shotgun (WGS) entry which is preliminary data.</text>
</comment>
<dbReference type="InterPro" id="IPR050834">
    <property type="entry name" value="Glycosyltransf_2"/>
</dbReference>
<sequence>MERPVLSVLINNYNYARFVGRAIDSALNQDARNIEIIVVDDGSTDQSRSVLEAYDSRVK</sequence>
<feature type="domain" description="Glycosyltransferase 2-like" evidence="1">
    <location>
        <begin position="7"/>
        <end position="58"/>
    </location>
</feature>
<organism evidence="2 3">
    <name type="scientific">Rhizobium leguminosarum</name>
    <dbReference type="NCBI Taxonomy" id="384"/>
    <lineage>
        <taxon>Bacteria</taxon>
        <taxon>Pseudomonadati</taxon>
        <taxon>Pseudomonadota</taxon>
        <taxon>Alphaproteobacteria</taxon>
        <taxon>Hyphomicrobiales</taxon>
        <taxon>Rhizobiaceae</taxon>
        <taxon>Rhizobium/Agrobacterium group</taxon>
        <taxon>Rhizobium</taxon>
    </lineage>
</organism>
<keyword evidence="2" id="KW-0808">Transferase</keyword>
<dbReference type="PANTHER" id="PTHR43685:SF11">
    <property type="entry name" value="GLYCOSYLTRANSFERASE TAGX-RELATED"/>
    <property type="match status" value="1"/>
</dbReference>
<dbReference type="EMBL" id="SBHX01000225">
    <property type="protein sequence ID" value="RWX20190.1"/>
    <property type="molecule type" value="Genomic_DNA"/>
</dbReference>
<dbReference type="RefSeq" id="WP_164902732.1">
    <property type="nucleotide sequence ID" value="NZ_SBHX01000225.1"/>
</dbReference>
<protein>
    <submittedName>
        <fullName evidence="2">Glycosyltransferase family 2 protein</fullName>
    </submittedName>
</protein>
<dbReference type="PANTHER" id="PTHR43685">
    <property type="entry name" value="GLYCOSYLTRANSFERASE"/>
    <property type="match status" value="1"/>
</dbReference>
<dbReference type="GO" id="GO:0016740">
    <property type="term" value="F:transferase activity"/>
    <property type="evidence" value="ECO:0007669"/>
    <property type="project" value="UniProtKB-KW"/>
</dbReference>
<dbReference type="InterPro" id="IPR029044">
    <property type="entry name" value="Nucleotide-diphossugar_trans"/>
</dbReference>
<dbReference type="Pfam" id="PF00535">
    <property type="entry name" value="Glycos_transf_2"/>
    <property type="match status" value="1"/>
</dbReference>
<name>A0A444HGQ6_RHILE</name>
<proteinExistence type="predicted"/>
<dbReference type="InterPro" id="IPR001173">
    <property type="entry name" value="Glyco_trans_2-like"/>
</dbReference>
<gene>
    <name evidence="2" type="ORF">EHI47_39660</name>
</gene>
<dbReference type="AlphaFoldDB" id="A0A444HGQ6"/>
<dbReference type="Proteomes" id="UP000283817">
    <property type="component" value="Unassembled WGS sequence"/>
</dbReference>
<dbReference type="SUPFAM" id="SSF53448">
    <property type="entry name" value="Nucleotide-diphospho-sugar transferases"/>
    <property type="match status" value="1"/>
</dbReference>
<evidence type="ECO:0000313" key="2">
    <source>
        <dbReference type="EMBL" id="RWX20190.1"/>
    </source>
</evidence>